<sequence length="310" mass="33908">MASVQLAKTLSELGTNSVREMFNRTGSSEQSVFKQAQIAAIGSFYLQTGGFKGPLGLPVSNVKFTGQTAIRRFAGGQIAYQGSDPKGEKQLAVRINFLGFRCLKESNWDQSTGSDEPYFLIGAVATNGSKLVRRDYSSINTNSVRTEVTNIATVGISGNKDNLTPPIVLGVAAMEHDLGSKDEAEKKVRTVLEEVEQKVDKIAQTAGPFLGIPVGNHVMPDWMRDIYIGWLPEWGVALLGLGDDEIGQTSKLLFDYNPEITEWKAPALLGKHGDNDYNLALTVDGGKEGKYQLFFLIDLFQLSQEIQPRT</sequence>
<dbReference type="EMBL" id="DSRU01000069">
    <property type="protein sequence ID" value="HFM97319.1"/>
    <property type="molecule type" value="Genomic_DNA"/>
</dbReference>
<proteinExistence type="predicted"/>
<name>A0A7C3PE49_9CYAN</name>
<protein>
    <submittedName>
        <fullName evidence="1">Uncharacterized protein</fullName>
    </submittedName>
</protein>
<comment type="caution">
    <text evidence="1">The sequence shown here is derived from an EMBL/GenBank/DDBJ whole genome shotgun (WGS) entry which is preliminary data.</text>
</comment>
<evidence type="ECO:0000313" key="1">
    <source>
        <dbReference type="EMBL" id="HFM97319.1"/>
    </source>
</evidence>
<reference evidence="1" key="1">
    <citation type="journal article" date="2020" name="mSystems">
        <title>Genome- and Community-Level Interaction Insights into Carbon Utilization and Element Cycling Functions of Hydrothermarchaeota in Hydrothermal Sediment.</title>
        <authorList>
            <person name="Zhou Z."/>
            <person name="Liu Y."/>
            <person name="Xu W."/>
            <person name="Pan J."/>
            <person name="Luo Z.H."/>
            <person name="Li M."/>
        </authorList>
    </citation>
    <scope>NUCLEOTIDE SEQUENCE [LARGE SCALE GENOMIC DNA]</scope>
    <source>
        <strain evidence="1">SpSt-418</strain>
    </source>
</reference>
<accession>A0A7C3PE49</accession>
<organism evidence="1">
    <name type="scientific">Oscillatoriales cyanobacterium SpSt-418</name>
    <dbReference type="NCBI Taxonomy" id="2282169"/>
    <lineage>
        <taxon>Bacteria</taxon>
        <taxon>Bacillati</taxon>
        <taxon>Cyanobacteriota</taxon>
        <taxon>Cyanophyceae</taxon>
        <taxon>Oscillatoriophycideae</taxon>
        <taxon>Oscillatoriales</taxon>
    </lineage>
</organism>
<gene>
    <name evidence="1" type="ORF">ENR64_06040</name>
</gene>
<dbReference type="AlphaFoldDB" id="A0A7C3PE49"/>